<dbReference type="Proteomes" id="UP001164539">
    <property type="component" value="Chromosome 14"/>
</dbReference>
<accession>A0ACC1WRX9</accession>
<comment type="caution">
    <text evidence="1">The sequence shown here is derived from an EMBL/GenBank/DDBJ whole genome shotgun (WGS) entry which is preliminary data.</text>
</comment>
<proteinExistence type="predicted"/>
<dbReference type="EMBL" id="CM051407">
    <property type="protein sequence ID" value="KAJ4701885.1"/>
    <property type="molecule type" value="Genomic_DNA"/>
</dbReference>
<evidence type="ECO:0000313" key="1">
    <source>
        <dbReference type="EMBL" id="KAJ4701885.1"/>
    </source>
</evidence>
<organism evidence="1 2">
    <name type="scientific">Melia azedarach</name>
    <name type="common">Chinaberry tree</name>
    <dbReference type="NCBI Taxonomy" id="155640"/>
    <lineage>
        <taxon>Eukaryota</taxon>
        <taxon>Viridiplantae</taxon>
        <taxon>Streptophyta</taxon>
        <taxon>Embryophyta</taxon>
        <taxon>Tracheophyta</taxon>
        <taxon>Spermatophyta</taxon>
        <taxon>Magnoliopsida</taxon>
        <taxon>eudicotyledons</taxon>
        <taxon>Gunneridae</taxon>
        <taxon>Pentapetalae</taxon>
        <taxon>rosids</taxon>
        <taxon>malvids</taxon>
        <taxon>Sapindales</taxon>
        <taxon>Meliaceae</taxon>
        <taxon>Melia</taxon>
    </lineage>
</organism>
<gene>
    <name evidence="1" type="ORF">OWV82_025060</name>
</gene>
<protein>
    <submittedName>
        <fullName evidence="1">GYF domain-containing protein</fullName>
    </submittedName>
</protein>
<keyword evidence="2" id="KW-1185">Reference proteome</keyword>
<name>A0ACC1WRX9_MELAZ</name>
<sequence>MAANNSTSDSRHQLTVAPPHQISKDVQGSDNPIPLSPQWLLPKQGESKPGIGGESHFTQYLVHGNRSDIMKSSGTGEEMNETHKKKDVFRPSLLDMETGRRDRWRDEERDTQSSIRKDRWRDGDKEHGETRRMDRWTENSTRHFGEARRAPSERWTDSGNRDTNYDQRRESKWNTRWGPDDKETDSLREKWSDSSKEGDLLLDRGLSHLSSHGKDERDGDSYRPWRSNSSQSRGRGDLSHHPTLTPNKQVSAFSYSRGRGENTPPVFSAGRGKLNSGGNSINSVSTHSQSLAILPDKGESGIGDYRSLRYSRTKLLDVYRVTDIRSYRRLLDGLAQVPSLTQEEPSEPLAFCAPNAEEMVVLKGIDKGDIVSSGAPQISKDGSTGRSSVEFPLSRRSKHDSKEDLPLAVDDYKDEGSDNLKGGYANYSEVSSRDSQTHNYGANSKMETIQDRKVQPDNKFRAEAFREDTGHRKAEVSVNRELSVQENNSIHSGTVWRASSLGERSHMGSHGRREIHGDVRALVPDMAWSQMQKDTANQWEGDMAKSMYSGDEAKWQTSDDPVIKRQPSVVMDREQETRKISQPSPEDLVLYYKDPQGEIQGPFSGIDIIGWFEAGYFGIDLPVRPASASKDSPFSLLGDVMPHLRAKARPPPGFSVQKQNETADASSRPNYGGFDVTRNETRHKDGSTMEAENRFLESLMAGNVSNLPQGLQGFIGNNSSSVAPAGIDSSNDPYLLAKRMTLERQKSLTNPYPYWPGRDAASMVSKTDIVSDSPSPHAKLPPSVTDSLRQPPNSQSAELMSILQGLSDRSSSSMNNGVAGWQNFSVQGGLDPLQNKLDFHHAQSFPPQSAFGIQKQRLPSQNPALINLLGQTIDNSAGVSTSEKLLSSNLSQDPQLLNMLQQQYLLQAQSQAPVPAQQLLLLDKLLLLKQQQKQEEQQQLLRNQQQLLSQVLSEHHSHQLFNEQSYAQLQTAKPTGSVPADISRLQSSQELFQSGLQIPAPKMQDERTTDLLNLPPHVAQDLSHHAGSEASFVQLPHQMFNPPKSWNANLPEQINDIRPKESLAVSKVSESFPSVDAVNNSSQESSLVQKPVIASDSDAPLTDEKMREDTWKADETVGVATAEVTVESLPSEFPEISVVPSAVTCESSVPTPGIANDVKAQPDGAFDGPLVESKKSNYGPSMVTEVKSVEVREVKKASERKSRKQKSTKSHSSEQLKGVSKTSSLQQSKQSETEGPAGDKKFEKNNGAGETHSGTSSQKKRESESVAIVAENTDAQHGKSLLPERISGNDVETVEIKGEAGYVGSVSMPGNQKQAGQRAWKPAPGFKPKSLLEIQQEEQRRVQAEMAVSEITTSVQSMNLSSPWAGVVVNSEPKVSKETHKDVAVTGLNVEKPESSPNTKNKSQLHDLLAEEVLAKSSEREVEAPNSISGLLGLQNTTIPAESIDDGSFIEAKETKKSRKKSAKAKGAGTTKSSVTTDVPVGTSPIEKGKISRNVQEKEVLPAIPSGPSLGDFVLWKGESANSSSAPAWSTDSKKIAKPTSLRDIQKEQKKVSSAQSQSQISTPQKSQPIQANEGAGLSRSVSASPSKAASTIQINSQAASQLKYKGDDDLFWGPIDQLKKETKQADFPLLSNQGSWGTKSTPVKATAGSSLSRQKSMGGRPAERNLSSSPASTQSFLKGKKDALTKHSEAMDFRDWCENECVRLIGTKDTSFLEFCLKQSRSEAELLLTENLGSFDPDHEFIDKFLNYKELLPADVLEIAFQSRNDRKVASGAGDVNSDNAGIGDLDRDYNTAGPDGSSKGAGKKKGKKGKKVSPSVLGFNVVSNRILMGEIQMLED</sequence>
<evidence type="ECO:0000313" key="2">
    <source>
        <dbReference type="Proteomes" id="UP001164539"/>
    </source>
</evidence>
<reference evidence="1 2" key="1">
    <citation type="journal article" date="2023" name="Science">
        <title>Complex scaffold remodeling in plant triterpene biosynthesis.</title>
        <authorList>
            <person name="De La Pena R."/>
            <person name="Hodgson H."/>
            <person name="Liu J.C."/>
            <person name="Stephenson M.J."/>
            <person name="Martin A.C."/>
            <person name="Owen C."/>
            <person name="Harkess A."/>
            <person name="Leebens-Mack J."/>
            <person name="Jimenez L.E."/>
            <person name="Osbourn A."/>
            <person name="Sattely E.S."/>
        </authorList>
    </citation>
    <scope>NUCLEOTIDE SEQUENCE [LARGE SCALE GENOMIC DNA]</scope>
    <source>
        <strain evidence="2">cv. JPN11</strain>
        <tissue evidence="1">Leaf</tissue>
    </source>
</reference>